<dbReference type="AlphaFoldDB" id="E3MD92"/>
<dbReference type="KEGG" id="crq:GCK72_017036"/>
<dbReference type="STRING" id="31234.E3MD92"/>
<feature type="compositionally biased region" description="Low complexity" evidence="4">
    <location>
        <begin position="100"/>
        <end position="114"/>
    </location>
</feature>
<dbReference type="GO" id="GO:0005829">
    <property type="term" value="C:cytosol"/>
    <property type="evidence" value="ECO:0007669"/>
    <property type="project" value="TreeGrafter"/>
</dbReference>
<dbReference type="GO" id="GO:0008494">
    <property type="term" value="F:translation activator activity"/>
    <property type="evidence" value="ECO:0007669"/>
    <property type="project" value="TreeGrafter"/>
</dbReference>
<dbReference type="SMART" id="SM00543">
    <property type="entry name" value="MIF4G"/>
    <property type="match status" value="1"/>
</dbReference>
<evidence type="ECO:0000256" key="4">
    <source>
        <dbReference type="SAM" id="MobiDB-lite"/>
    </source>
</evidence>
<evidence type="ECO:0000256" key="3">
    <source>
        <dbReference type="ARBA" id="ARBA00022845"/>
    </source>
</evidence>
<accession>E3MD92</accession>
<feature type="domain" description="MIF4G" evidence="5">
    <location>
        <begin position="183"/>
        <end position="383"/>
    </location>
</feature>
<evidence type="ECO:0000313" key="7">
    <source>
        <dbReference type="Proteomes" id="UP000008281"/>
    </source>
</evidence>
<evidence type="ECO:0000313" key="6">
    <source>
        <dbReference type="EMBL" id="EFO98923.1"/>
    </source>
</evidence>
<dbReference type="Proteomes" id="UP000008281">
    <property type="component" value="Unassembled WGS sequence"/>
</dbReference>
<feature type="compositionally biased region" description="Low complexity" evidence="4">
    <location>
        <begin position="55"/>
        <end position="69"/>
    </location>
</feature>
<evidence type="ECO:0000256" key="1">
    <source>
        <dbReference type="ARBA" id="ARBA00004496"/>
    </source>
</evidence>
<gene>
    <name evidence="6" type="ORF">CRE_19670</name>
</gene>
<dbReference type="GeneID" id="9807229"/>
<dbReference type="eggNOG" id="KOG3942">
    <property type="taxonomic scope" value="Eukaryota"/>
</dbReference>
<feature type="compositionally biased region" description="Basic and acidic residues" evidence="4">
    <location>
        <begin position="86"/>
        <end position="98"/>
    </location>
</feature>
<feature type="region of interest" description="Disordered" evidence="4">
    <location>
        <begin position="28"/>
        <end position="178"/>
    </location>
</feature>
<dbReference type="EMBL" id="DS268436">
    <property type="protein sequence ID" value="EFO98923.1"/>
    <property type="molecule type" value="Genomic_DNA"/>
</dbReference>
<dbReference type="InterPro" id="IPR003890">
    <property type="entry name" value="MIF4G-like_typ-3"/>
</dbReference>
<dbReference type="Gene3D" id="1.25.40.180">
    <property type="match status" value="1"/>
</dbReference>
<dbReference type="InterPro" id="IPR051367">
    <property type="entry name" value="mRNA_TranslReg/HistoneTransl"/>
</dbReference>
<feature type="compositionally biased region" description="Basic and acidic residues" evidence="4">
    <location>
        <begin position="115"/>
        <end position="128"/>
    </location>
</feature>
<feature type="compositionally biased region" description="Polar residues" evidence="4">
    <location>
        <begin position="72"/>
        <end position="84"/>
    </location>
</feature>
<dbReference type="CTD" id="9807229"/>
<dbReference type="OrthoDB" id="565552at2759"/>
<feature type="compositionally biased region" description="Low complexity" evidence="4">
    <location>
        <begin position="129"/>
        <end position="142"/>
    </location>
</feature>
<dbReference type="InParanoid" id="E3MD92"/>
<comment type="subcellular location">
    <subcellularLocation>
        <location evidence="1">Cytoplasm</location>
    </subcellularLocation>
</comment>
<dbReference type="GO" id="GO:0006446">
    <property type="term" value="P:regulation of translational initiation"/>
    <property type="evidence" value="ECO:0007669"/>
    <property type="project" value="TreeGrafter"/>
</dbReference>
<protein>
    <recommendedName>
        <fullName evidence="5">MIF4G domain-containing protein</fullName>
    </recommendedName>
</protein>
<dbReference type="HOGENOM" id="CLU_708279_0_0_1"/>
<name>E3MD92_CAERE</name>
<dbReference type="OMA" id="VMTEREM"/>
<dbReference type="RefSeq" id="XP_003105915.2">
    <property type="nucleotide sequence ID" value="XM_003105867.2"/>
</dbReference>
<dbReference type="PANTHER" id="PTHR23254:SF16">
    <property type="entry name" value="CBP80_20-DEPENDENT TRANSLATION INITIATION FACTOR"/>
    <property type="match status" value="1"/>
</dbReference>
<feature type="compositionally biased region" description="Polar residues" evidence="4">
    <location>
        <begin position="143"/>
        <end position="168"/>
    </location>
</feature>
<dbReference type="PANTHER" id="PTHR23254">
    <property type="entry name" value="EIF4G DOMAIN PROTEIN"/>
    <property type="match status" value="1"/>
</dbReference>
<reference evidence="6" key="1">
    <citation type="submission" date="2007-07" db="EMBL/GenBank/DDBJ databases">
        <title>PCAP assembly of the Caenorhabditis remanei genome.</title>
        <authorList>
            <consortium name="The Caenorhabditis remanei Sequencing Consortium"/>
            <person name="Wilson R.K."/>
        </authorList>
    </citation>
    <scope>NUCLEOTIDE SEQUENCE [LARGE SCALE GENOMIC DNA]</scope>
    <source>
        <strain evidence="6">PB4641</strain>
    </source>
</reference>
<organism evidence="7">
    <name type="scientific">Caenorhabditis remanei</name>
    <name type="common">Caenorhabditis vulgaris</name>
    <dbReference type="NCBI Taxonomy" id="31234"/>
    <lineage>
        <taxon>Eukaryota</taxon>
        <taxon>Metazoa</taxon>
        <taxon>Ecdysozoa</taxon>
        <taxon>Nematoda</taxon>
        <taxon>Chromadorea</taxon>
        <taxon>Rhabditida</taxon>
        <taxon>Rhabditina</taxon>
        <taxon>Rhabditomorpha</taxon>
        <taxon>Rhabditoidea</taxon>
        <taxon>Rhabditidae</taxon>
        <taxon>Peloderinae</taxon>
        <taxon>Caenorhabditis</taxon>
    </lineage>
</organism>
<proteinExistence type="predicted"/>
<dbReference type="GO" id="GO:0003723">
    <property type="term" value="F:RNA binding"/>
    <property type="evidence" value="ECO:0007669"/>
    <property type="project" value="InterPro"/>
</dbReference>
<evidence type="ECO:0000256" key="2">
    <source>
        <dbReference type="ARBA" id="ARBA00022490"/>
    </source>
</evidence>
<keyword evidence="7" id="KW-1185">Reference proteome</keyword>
<keyword evidence="2" id="KW-0963">Cytoplasm</keyword>
<evidence type="ECO:0000259" key="5">
    <source>
        <dbReference type="SMART" id="SM00543"/>
    </source>
</evidence>
<keyword evidence="3" id="KW-0810">Translation regulation</keyword>
<sequence length="400" mass="44508">MYIYIIPFLQFSNHFQTDTNKIIEELKGPATSTKKPTNRPAMQIYRPPGLRSDGSSATTPSSTKPKPAAGQKLSSSDCDSNVTSHILKEENNNKKDCGESTSSRASSRASNNISSDDRHTNGSLKRTESSLSSESTPSSQKSYGSNSNKLNGQHTVSGGAHQQYNKRINNSKKEHQKKKVMSEHEIEKAIIELRALQLHSHSAQIEQWIGGAFCDEELAECIGSALCRHAIEGGGGSGVGKLCANFKYAPSIGSFVKGLIIALSQYLECRHKIREDHFRMWISFIQFLTELYSNLGSDSKGELATIVFDVFNYLLRPPILEHVKIQELECLISILIKGGYDLERECPDRLALLKDLIRDAFIDVSEPWARKMILLLLELGASSWKLPTDANEYYFNETAT</sequence>